<sequence length="552" mass="62598">MAVKEPKKNTQAQETKKDDIFEVQYLNRWQLVWRALKKHKLGLFSLWVLIIMYLIALFADFLAPHDPYEQVQNLSYAPPSNIHWIDEDGKLTRPYVYPMVLERDPASFRTTFAEGFSLSSITARDEATGEIKTFTIGENNVRDIYMVIKITRYVEDADGNRAYLGNPEFKTVQTIKLTDSSLLDEGKAIDINTSKNSLTALSPTRYRSLQKIGTPVRIVTEKELYRVFAVVRDEVKEFIEEAMTLYNETLDEVEGDVELAKELLVEFEIDPELLEVVITPKVISYESRKFPLKFFVRSWKYKLLWLIPMDLHLIGVDSPARIYFFGADKFGRDVLSRILFGSRISMSIGLLGILITFTLGLFIGGVAGYYGGWSDEVLMRTTEILMSIPGFYLLISLRAILPTNIPPHWTYVLIVVILSFIGWPGMSRVIRGMVLSLKEREFVQAAIAMGYPARRIIWRHIIPNTATYIIVSATLSIPGYILGEAGLSFLGLGITEPSASWGLMLSQAQNIRAMTEAPWLLIPGIFIFIVVMAFNLLGDAVRDALDPRSLGF</sequence>
<dbReference type="EMBL" id="CP011232">
    <property type="protein sequence ID" value="AKI97019.1"/>
    <property type="molecule type" value="Genomic_DNA"/>
</dbReference>
<dbReference type="PANTHER" id="PTHR43839">
    <property type="entry name" value="OPPC IN A BINDING PROTEIN-DEPENDENT TRANSPORT SYSTEM"/>
    <property type="match status" value="1"/>
</dbReference>
<keyword evidence="8" id="KW-1185">Reference proteome</keyword>
<dbReference type="SUPFAM" id="SSF161098">
    <property type="entry name" value="MetI-like"/>
    <property type="match status" value="1"/>
</dbReference>
<feature type="transmembrane region" description="Helical" evidence="5">
    <location>
        <begin position="384"/>
        <end position="403"/>
    </location>
</feature>
<dbReference type="Pfam" id="PF00528">
    <property type="entry name" value="BPD_transp_1"/>
    <property type="match status" value="1"/>
</dbReference>
<evidence type="ECO:0000259" key="6">
    <source>
        <dbReference type="PROSITE" id="PS50928"/>
    </source>
</evidence>
<dbReference type="CDD" id="cd06261">
    <property type="entry name" value="TM_PBP2"/>
    <property type="match status" value="1"/>
</dbReference>
<feature type="transmembrane region" description="Helical" evidence="5">
    <location>
        <begin position="41"/>
        <end position="63"/>
    </location>
</feature>
<dbReference type="PATRIC" id="fig|1330330.3.peg.671"/>
<organism evidence="7 8">
    <name type="scientific">Kosmotoga pacifica</name>
    <dbReference type="NCBI Taxonomy" id="1330330"/>
    <lineage>
        <taxon>Bacteria</taxon>
        <taxon>Thermotogati</taxon>
        <taxon>Thermotogota</taxon>
        <taxon>Thermotogae</taxon>
        <taxon>Kosmotogales</taxon>
        <taxon>Kosmotogaceae</taxon>
        <taxon>Kosmotoga</taxon>
    </lineage>
</organism>
<feature type="transmembrane region" description="Helical" evidence="5">
    <location>
        <begin position="517"/>
        <end position="537"/>
    </location>
</feature>
<proteinExistence type="inferred from homology"/>
<evidence type="ECO:0000313" key="8">
    <source>
        <dbReference type="Proteomes" id="UP000035159"/>
    </source>
</evidence>
<evidence type="ECO:0000256" key="2">
    <source>
        <dbReference type="ARBA" id="ARBA00022692"/>
    </source>
</evidence>
<dbReference type="InterPro" id="IPR000515">
    <property type="entry name" value="MetI-like"/>
</dbReference>
<protein>
    <submittedName>
        <fullName evidence="7">ABC transporter permease</fullName>
    </submittedName>
</protein>
<dbReference type="RefSeq" id="WP_047754154.1">
    <property type="nucleotide sequence ID" value="NZ_CAJUHA010000019.1"/>
</dbReference>
<dbReference type="Proteomes" id="UP000035159">
    <property type="component" value="Chromosome"/>
</dbReference>
<evidence type="ECO:0000256" key="1">
    <source>
        <dbReference type="ARBA" id="ARBA00004141"/>
    </source>
</evidence>
<evidence type="ECO:0000256" key="5">
    <source>
        <dbReference type="RuleBase" id="RU363032"/>
    </source>
</evidence>
<evidence type="ECO:0000313" key="7">
    <source>
        <dbReference type="EMBL" id="AKI97019.1"/>
    </source>
</evidence>
<feature type="transmembrane region" description="Helical" evidence="5">
    <location>
        <begin position="344"/>
        <end position="372"/>
    </location>
</feature>
<comment type="similarity">
    <text evidence="5">Belongs to the binding-protein-dependent transport system permease family.</text>
</comment>
<dbReference type="AlphaFoldDB" id="A0A0G2ZBU1"/>
<dbReference type="STRING" id="1330330.IX53_03360"/>
<feature type="transmembrane region" description="Helical" evidence="5">
    <location>
        <begin position="461"/>
        <end position="481"/>
    </location>
</feature>
<feature type="transmembrane region" description="Helical" evidence="5">
    <location>
        <begin position="409"/>
        <end position="430"/>
    </location>
</feature>
<keyword evidence="3 5" id="KW-1133">Transmembrane helix</keyword>
<dbReference type="PANTHER" id="PTHR43839:SF1">
    <property type="entry name" value="OPPC IN A BINDING PROTEIN-DEPENDENT TRANSPORT SYSTEM"/>
    <property type="match status" value="1"/>
</dbReference>
<dbReference type="GO" id="GO:0055085">
    <property type="term" value="P:transmembrane transport"/>
    <property type="evidence" value="ECO:0007669"/>
    <property type="project" value="InterPro"/>
</dbReference>
<evidence type="ECO:0000256" key="4">
    <source>
        <dbReference type="ARBA" id="ARBA00023136"/>
    </source>
</evidence>
<dbReference type="Gene3D" id="1.10.3720.10">
    <property type="entry name" value="MetI-like"/>
    <property type="match status" value="1"/>
</dbReference>
<name>A0A0G2ZBU1_9BACT</name>
<dbReference type="GO" id="GO:0005886">
    <property type="term" value="C:plasma membrane"/>
    <property type="evidence" value="ECO:0007669"/>
    <property type="project" value="UniProtKB-SubCell"/>
</dbReference>
<dbReference type="InterPro" id="IPR035906">
    <property type="entry name" value="MetI-like_sf"/>
</dbReference>
<accession>A0A0G2ZBU1</accession>
<dbReference type="KEGG" id="kpf:IX53_03360"/>
<keyword evidence="4 5" id="KW-0472">Membrane</keyword>
<dbReference type="PROSITE" id="PS50928">
    <property type="entry name" value="ABC_TM1"/>
    <property type="match status" value="1"/>
</dbReference>
<dbReference type="InterPro" id="IPR025966">
    <property type="entry name" value="OppC_N"/>
</dbReference>
<dbReference type="Pfam" id="PF12911">
    <property type="entry name" value="OppC_N"/>
    <property type="match status" value="1"/>
</dbReference>
<keyword evidence="5" id="KW-0813">Transport</keyword>
<keyword evidence="2 5" id="KW-0812">Transmembrane</keyword>
<comment type="subcellular location">
    <subcellularLocation>
        <location evidence="5">Cell membrane</location>
        <topology evidence="5">Multi-pass membrane protein</topology>
    </subcellularLocation>
    <subcellularLocation>
        <location evidence="1">Membrane</location>
        <topology evidence="1">Multi-pass membrane protein</topology>
    </subcellularLocation>
</comment>
<dbReference type="OrthoDB" id="44350at2"/>
<gene>
    <name evidence="7" type="ORF">IX53_03360</name>
</gene>
<reference evidence="7 8" key="1">
    <citation type="submission" date="2015-04" db="EMBL/GenBank/DDBJ databases">
        <title>Complete Genome Sequence of Kosmotoga pacifica SLHLJ1.</title>
        <authorList>
            <person name="Jiang L.J."/>
            <person name="Shao Z.Z."/>
            <person name="Jebbar M."/>
        </authorList>
    </citation>
    <scope>NUCLEOTIDE SEQUENCE [LARGE SCALE GENOMIC DNA]</scope>
    <source>
        <strain evidence="7 8">SLHLJ1</strain>
    </source>
</reference>
<evidence type="ECO:0000256" key="3">
    <source>
        <dbReference type="ARBA" id="ARBA00022989"/>
    </source>
</evidence>
<feature type="domain" description="ABC transmembrane type-1" evidence="6">
    <location>
        <begin position="342"/>
        <end position="538"/>
    </location>
</feature>